<dbReference type="AlphaFoldDB" id="A0A0J1B9Z0"/>
<evidence type="ECO:0000256" key="1">
    <source>
        <dbReference type="SAM" id="MobiDB-lite"/>
    </source>
</evidence>
<feature type="region of interest" description="Disordered" evidence="1">
    <location>
        <begin position="1"/>
        <end position="22"/>
    </location>
</feature>
<accession>A0A0J1B9Z0</accession>
<gene>
    <name evidence="2" type="ORF">RISK_004447</name>
</gene>
<evidence type="ECO:0000313" key="3">
    <source>
        <dbReference type="Proteomes" id="UP000036367"/>
    </source>
</evidence>
<reference evidence="2" key="1">
    <citation type="submission" date="2015-05" db="EMBL/GenBank/DDBJ databases">
        <title>Permanent draft genome of Rhodopirellula islandicus K833.</title>
        <authorList>
            <person name="Kizina J."/>
            <person name="Richter M."/>
            <person name="Glockner F.O."/>
            <person name="Harder J."/>
        </authorList>
    </citation>
    <scope>NUCLEOTIDE SEQUENCE [LARGE SCALE GENOMIC DNA]</scope>
    <source>
        <strain evidence="2">K833</strain>
    </source>
</reference>
<keyword evidence="3" id="KW-1185">Reference proteome</keyword>
<protein>
    <submittedName>
        <fullName evidence="2">Uncharacterized protein</fullName>
    </submittedName>
</protein>
<name>A0A0J1B9Z0_RHOIS</name>
<dbReference type="Proteomes" id="UP000036367">
    <property type="component" value="Unassembled WGS sequence"/>
</dbReference>
<dbReference type="EMBL" id="LECT01000036">
    <property type="protein sequence ID" value="KLU03550.1"/>
    <property type="molecule type" value="Genomic_DNA"/>
</dbReference>
<dbReference type="PATRIC" id="fig|595434.4.peg.4219"/>
<dbReference type="STRING" id="595434.RISK_004447"/>
<feature type="compositionally biased region" description="Basic and acidic residues" evidence="1">
    <location>
        <begin position="1"/>
        <end position="15"/>
    </location>
</feature>
<organism evidence="2 3">
    <name type="scientific">Rhodopirellula islandica</name>
    <dbReference type="NCBI Taxonomy" id="595434"/>
    <lineage>
        <taxon>Bacteria</taxon>
        <taxon>Pseudomonadati</taxon>
        <taxon>Planctomycetota</taxon>
        <taxon>Planctomycetia</taxon>
        <taxon>Pirellulales</taxon>
        <taxon>Pirellulaceae</taxon>
        <taxon>Rhodopirellula</taxon>
    </lineage>
</organism>
<comment type="caution">
    <text evidence="2">The sequence shown here is derived from an EMBL/GenBank/DDBJ whole genome shotgun (WGS) entry which is preliminary data.</text>
</comment>
<proteinExistence type="predicted"/>
<evidence type="ECO:0000313" key="2">
    <source>
        <dbReference type="EMBL" id="KLU03550.1"/>
    </source>
</evidence>
<sequence>MKERLEMGSRHDDGPRCTMSPLDAEPVRKNEWACRLFPRSYEIPPLPIQWNSHRLTPLSD</sequence>